<evidence type="ECO:0000313" key="4">
    <source>
        <dbReference type="Proteomes" id="UP000183945"/>
    </source>
</evidence>
<dbReference type="Pfam" id="PF20009">
    <property type="entry name" value="GEVED"/>
    <property type="match status" value="1"/>
</dbReference>
<dbReference type="Gene3D" id="2.60.40.10">
    <property type="entry name" value="Immunoglobulins"/>
    <property type="match status" value="1"/>
</dbReference>
<feature type="domain" description="GEVED" evidence="2">
    <location>
        <begin position="816"/>
        <end position="895"/>
    </location>
</feature>
<dbReference type="STRING" id="1073325.SAMN05444483_10444"/>
<dbReference type="NCBIfam" id="TIGR04183">
    <property type="entry name" value="Por_Secre_tail"/>
    <property type="match status" value="1"/>
</dbReference>
<dbReference type="RefSeq" id="WP_072878511.1">
    <property type="nucleotide sequence ID" value="NZ_FQVT01000004.1"/>
</dbReference>
<protein>
    <submittedName>
        <fullName evidence="3">Por secretion system C-terminal sorting domain-containing protein</fullName>
    </submittedName>
</protein>
<keyword evidence="4" id="KW-1185">Reference proteome</keyword>
<dbReference type="InterPro" id="IPR045474">
    <property type="entry name" value="GEVED"/>
</dbReference>
<reference evidence="4" key="1">
    <citation type="submission" date="2016-11" db="EMBL/GenBank/DDBJ databases">
        <authorList>
            <person name="Varghese N."/>
            <person name="Submissions S."/>
        </authorList>
    </citation>
    <scope>NUCLEOTIDE SEQUENCE [LARGE SCALE GENOMIC DNA]</scope>
    <source>
        <strain evidence="4">DSM 24579</strain>
    </source>
</reference>
<dbReference type="OrthoDB" id="1488385at2"/>
<evidence type="ECO:0000259" key="2">
    <source>
        <dbReference type="Pfam" id="PF20009"/>
    </source>
</evidence>
<organism evidence="3 4">
    <name type="scientific">Salegentibacter echinorum</name>
    <dbReference type="NCBI Taxonomy" id="1073325"/>
    <lineage>
        <taxon>Bacteria</taxon>
        <taxon>Pseudomonadati</taxon>
        <taxon>Bacteroidota</taxon>
        <taxon>Flavobacteriia</taxon>
        <taxon>Flavobacteriales</taxon>
        <taxon>Flavobacteriaceae</taxon>
        <taxon>Salegentibacter</taxon>
    </lineage>
</organism>
<dbReference type="Proteomes" id="UP000183945">
    <property type="component" value="Unassembled WGS sequence"/>
</dbReference>
<name>A0A1M5G7Y9_SALEC</name>
<dbReference type="EMBL" id="FQVT01000004">
    <property type="protein sequence ID" value="SHF99940.1"/>
    <property type="molecule type" value="Genomic_DNA"/>
</dbReference>
<dbReference type="InterPro" id="IPR013783">
    <property type="entry name" value="Ig-like_fold"/>
</dbReference>
<evidence type="ECO:0000313" key="3">
    <source>
        <dbReference type="EMBL" id="SHF99940.1"/>
    </source>
</evidence>
<gene>
    <name evidence="3" type="ORF">SAMN05444483_10444</name>
</gene>
<dbReference type="InterPro" id="IPR026444">
    <property type="entry name" value="Secre_tail"/>
</dbReference>
<dbReference type="AlphaFoldDB" id="A0A1M5G7Y9"/>
<accession>A0A1M5G7Y9</accession>
<keyword evidence="1" id="KW-0732">Signal</keyword>
<sequence>MKHYYLLLIFIFGFFITAFGQDRESSGPVHIDSARVVPSFSMTKRKIIPPSKKFKIYNPRNRGINKIVPGKGLPKTKDEAIQTKMGEIPLKSPKFTFEAVSTQATPTDPTGSAGPNHYVNGWNSAFSIFDKSGKQILPPSSLASIGGEFTNETLGDPIILYDEFADRFIISQFSDTPESFLVAISQGPNPVTDGWYTYRFTTNGVLPDYPKISVWGDAYYITTNKSSKTASESPVVYAIERDAILAGKTAKFLSFPLPGIRTNGFYSPAGFSGIGENIPPRGNSPIVYLQDDAWAGVNEDHLKIWLINVDWNNPENSNIAESQELASAEGVSAFTATFDGGAFSNLSQPGDDTPDVDVLQATMMYMTTYRKFPNYNSVVMNFVVDIDPTAAEHAAIRWYELRQRQDGGPWEVYQEGTYAPDNSDRFSASIGMDANGNIAMGYTVLNDNPANPVFPSLRYTGRYADDPVGVMTFEEQSIVEGESPNPNTRYGDYSHLSVDADDGLTFWYNGEYFVGTLRKNRVGVFKLAPDFDNDLGIVSLVAPNNSSLSANEALTVKIRNFGRNAQSGFEVSYRLDNGAEVTETFTKSIPATSAVEFTFSEKLDLSEVGETYNFQFYTSLKNDANRENDTLVKKIKNLPPKDIGVTSIDAPQTEENLGTSEEITVSIENFGGEPQEDFTVFYQIGNNAPITETFTESLPVGGIVVYTFNQTADISPSGSYEITAGTRLENDFDPTNDNTVKSVANLDCIPEGADCSFGDGIAFFELNEILNERIPCGNGYADFIDLTANLDRSKSNFTVSLQSLFGETTKPNDEKFSLWIDLNDDAVFSEDELLINAEVIPEANTWFSYEFSLPQDAKLGQHLLRIRAGDTSYDGDLNNPCEVMEYGTTHDYSVNITDSTLDIEDFILEEAELVVVSGKNKQFRIIMETDYEETLRITVHDILGQKLLENQVENNGSGYVYELDMSYAARGVYLVRVGTRKVGKVKRFIVK</sequence>
<evidence type="ECO:0000256" key="1">
    <source>
        <dbReference type="ARBA" id="ARBA00022729"/>
    </source>
</evidence>
<proteinExistence type="predicted"/>